<accession>A0ABS0J2Y7</accession>
<dbReference type="Proteomes" id="UP001194469">
    <property type="component" value="Unassembled WGS sequence"/>
</dbReference>
<dbReference type="NCBIfam" id="TIGR02593">
    <property type="entry name" value="CRISPR_cas5"/>
    <property type="match status" value="1"/>
</dbReference>
<organism evidence="2 3">
    <name type="scientific">Nitratidesulfovibrio oxamicus</name>
    <dbReference type="NCBI Taxonomy" id="32016"/>
    <lineage>
        <taxon>Bacteria</taxon>
        <taxon>Pseudomonadati</taxon>
        <taxon>Thermodesulfobacteriota</taxon>
        <taxon>Desulfovibrionia</taxon>
        <taxon>Desulfovibrionales</taxon>
        <taxon>Desulfovibrionaceae</taxon>
        <taxon>Nitratidesulfovibrio</taxon>
    </lineage>
</organism>
<dbReference type="RefSeq" id="WP_196608876.1">
    <property type="nucleotide sequence ID" value="NZ_VRYY01000165.1"/>
</dbReference>
<dbReference type="Pfam" id="PF09704">
    <property type="entry name" value="Cas_Cas5d"/>
    <property type="match status" value="1"/>
</dbReference>
<evidence type="ECO:0000313" key="3">
    <source>
        <dbReference type="Proteomes" id="UP001194469"/>
    </source>
</evidence>
<comment type="caution">
    <text evidence="2">The sequence shown here is derived from an EMBL/GenBank/DDBJ whole genome shotgun (WGS) entry which is preliminary data.</text>
</comment>
<dbReference type="InterPro" id="IPR010147">
    <property type="entry name" value="CRISPR-assoc_prot_CasD"/>
</dbReference>
<dbReference type="Gene3D" id="3.30.70.2660">
    <property type="match status" value="1"/>
</dbReference>
<dbReference type="NCBIfam" id="TIGR01868">
    <property type="entry name" value="casD_Cas5e"/>
    <property type="match status" value="1"/>
</dbReference>
<keyword evidence="1" id="KW-0051">Antiviral defense</keyword>
<protein>
    <submittedName>
        <fullName evidence="2">Type I-E CRISPR-associated protein Cas5/CasD</fullName>
    </submittedName>
</protein>
<gene>
    <name evidence="2" type="primary">cas5e</name>
    <name evidence="2" type="ORF">FVW20_07070</name>
</gene>
<keyword evidence="3" id="KW-1185">Reference proteome</keyword>
<sequence>MRFLVLRLEGPLMSFSDAAVDELRRTRELPGLSMLTGLVANALGLRFTDGNRLRRLQERLVYGARLDRKGQLLRDFQTAQLNKNDLLWRSDGLGPERREGGEGSFSGPTLRERFYRADSRVCVVLSLVPEDESPTLDDLAAAFARPFRPLFLGRVCCPPSGPLHRGEVVDALDAYDALERAAPGEQSDPAPLTALWPADGPGARRPVDMAAGRIVELHDLRDWRNDVHSGSRYAVSGPVHPCGVSAKGEVQS</sequence>
<evidence type="ECO:0000313" key="2">
    <source>
        <dbReference type="EMBL" id="MBG3876791.1"/>
    </source>
</evidence>
<dbReference type="CDD" id="cd09693">
    <property type="entry name" value="Cas5_I"/>
    <property type="match status" value="1"/>
</dbReference>
<dbReference type="InterPro" id="IPR021124">
    <property type="entry name" value="CRISPR-assoc_prot_Cas5"/>
</dbReference>
<dbReference type="EMBL" id="VRYY01000165">
    <property type="protein sequence ID" value="MBG3876791.1"/>
    <property type="molecule type" value="Genomic_DNA"/>
</dbReference>
<name>A0ABS0J2Y7_9BACT</name>
<reference evidence="2 3" key="1">
    <citation type="submission" date="2019-08" db="EMBL/GenBank/DDBJ databases">
        <authorList>
            <person name="Luo N."/>
        </authorList>
    </citation>
    <scope>NUCLEOTIDE SEQUENCE [LARGE SCALE GENOMIC DNA]</scope>
    <source>
        <strain evidence="2 3">NCIMB 9442</strain>
    </source>
</reference>
<proteinExistence type="predicted"/>
<dbReference type="InterPro" id="IPR013422">
    <property type="entry name" value="CRISPR-assoc_prot_Cas5_N"/>
</dbReference>
<evidence type="ECO:0000256" key="1">
    <source>
        <dbReference type="ARBA" id="ARBA00023118"/>
    </source>
</evidence>